<proteinExistence type="predicted"/>
<evidence type="ECO:0000313" key="1">
    <source>
        <dbReference type="EMBL" id="KXZ55040.1"/>
    </source>
</evidence>
<dbReference type="Proteomes" id="UP000075714">
    <property type="component" value="Unassembled WGS sequence"/>
</dbReference>
<gene>
    <name evidence="1" type="ORF">GPECTOR_3g20</name>
</gene>
<accession>A0A150H0E9</accession>
<dbReference type="AlphaFoldDB" id="A0A150H0E9"/>
<keyword evidence="2" id="KW-1185">Reference proteome</keyword>
<comment type="caution">
    <text evidence="1">The sequence shown here is derived from an EMBL/GenBank/DDBJ whole genome shotgun (WGS) entry which is preliminary data.</text>
</comment>
<protein>
    <submittedName>
        <fullName evidence="1">Uncharacterized protein</fullName>
    </submittedName>
</protein>
<name>A0A150H0E9_GONPE</name>
<sequence length="592" mass="61394">MFPPSPVAAPVPPLTFEPVLQPSADCATTCVSLGFGHVNGGTAGHALCRVLDGGRFLYGTNARGSPSCEYAFAADLDGTPPASGAVTQRTASGGYTCGCVASGGPGLSWQASASCSPRTAALDSPNPCRIRNPSTAETLMGWYSGSQQACFLSERAWGPGGAALSYVQGAGGEYDMQQLCYSSAPAGTKYPNYHACYSTDHDTAADLGLVERTYGSNPYSGYECGCVPDGGPGLSWQPSALCSAGSAPLDLPNVCRVTFRADGETVMGWLSPVDNKCLISQYWRAGPEPGGAVQGMGGPYRYDVQQLCRAGPAVTFLPTAAGEDCAATCSRRGLVPLNGGAAKHALCRRLLSRVPLSGAWYGVGQYQYGTNAAATGYCAQVDASYADPASPDAGWTTSFGKHTSFECGCVQYGGPGFSWQAAGSCGSGSEAIDSPNACRAQHPGTGVVYMGWFSAPLSTCFVALGDPDTEPATALYAQGPGGEHNVQQLCYTDPITWPQLRAACLPFLAAAEPPHKLQPGGQTVCAVKAAGVGGGWTIGYGSGALRDGRTVAKGDCISIAEALELLSDKLKTQYYEKLVKIPFWDEMNINQQ</sequence>
<reference evidence="2" key="1">
    <citation type="journal article" date="2016" name="Nat. Commun.">
        <title>The Gonium pectorale genome demonstrates co-option of cell cycle regulation during the evolution of multicellularity.</title>
        <authorList>
            <person name="Hanschen E.R."/>
            <person name="Marriage T.N."/>
            <person name="Ferris P.J."/>
            <person name="Hamaji T."/>
            <person name="Toyoda A."/>
            <person name="Fujiyama A."/>
            <person name="Neme R."/>
            <person name="Noguchi H."/>
            <person name="Minakuchi Y."/>
            <person name="Suzuki M."/>
            <person name="Kawai-Toyooka H."/>
            <person name="Smith D.R."/>
            <person name="Sparks H."/>
            <person name="Anderson J."/>
            <person name="Bakaric R."/>
            <person name="Luria V."/>
            <person name="Karger A."/>
            <person name="Kirschner M.W."/>
            <person name="Durand P.M."/>
            <person name="Michod R.E."/>
            <person name="Nozaki H."/>
            <person name="Olson B.J."/>
        </authorList>
    </citation>
    <scope>NUCLEOTIDE SEQUENCE [LARGE SCALE GENOMIC DNA]</scope>
    <source>
        <strain evidence="2">NIES-2863</strain>
    </source>
</reference>
<evidence type="ECO:0000313" key="2">
    <source>
        <dbReference type="Proteomes" id="UP000075714"/>
    </source>
</evidence>
<dbReference type="EMBL" id="LSYV01000004">
    <property type="protein sequence ID" value="KXZ55040.1"/>
    <property type="molecule type" value="Genomic_DNA"/>
</dbReference>
<organism evidence="1 2">
    <name type="scientific">Gonium pectorale</name>
    <name type="common">Green alga</name>
    <dbReference type="NCBI Taxonomy" id="33097"/>
    <lineage>
        <taxon>Eukaryota</taxon>
        <taxon>Viridiplantae</taxon>
        <taxon>Chlorophyta</taxon>
        <taxon>core chlorophytes</taxon>
        <taxon>Chlorophyceae</taxon>
        <taxon>CS clade</taxon>
        <taxon>Chlamydomonadales</taxon>
        <taxon>Volvocaceae</taxon>
        <taxon>Gonium</taxon>
    </lineage>
</organism>